<comment type="caution">
    <text evidence="2">The sequence shown here is derived from an EMBL/GenBank/DDBJ whole genome shotgun (WGS) entry which is preliminary data.</text>
</comment>
<dbReference type="AlphaFoldDB" id="A0A563ES81"/>
<evidence type="ECO:0000259" key="1">
    <source>
        <dbReference type="Pfam" id="PF26571"/>
    </source>
</evidence>
<reference evidence="2 3" key="1">
    <citation type="submission" date="2019-07" db="EMBL/GenBank/DDBJ databases">
        <title>Lentzea xizangensis sp. nov., isolated from Qinghai-Tibetan Plateau Soils.</title>
        <authorList>
            <person name="Huang J."/>
        </authorList>
    </citation>
    <scope>NUCLEOTIDE SEQUENCE [LARGE SCALE GENOMIC DNA]</scope>
    <source>
        <strain evidence="2 3">FXJ1.1311</strain>
    </source>
</reference>
<evidence type="ECO:0000313" key="3">
    <source>
        <dbReference type="Proteomes" id="UP000316639"/>
    </source>
</evidence>
<dbReference type="Pfam" id="PF26571">
    <property type="entry name" value="VldE"/>
    <property type="match status" value="1"/>
</dbReference>
<dbReference type="RefSeq" id="WP_146353719.1">
    <property type="nucleotide sequence ID" value="NZ_VOBR01000012.1"/>
</dbReference>
<sequence length="430" mass="46317">MIMSRMGGGNLGIHACTGHEHGEGRAWDWEMDAAKPGDATKVEQVLNWLLAADGDGNRHAMARRLGIGNIIWNRKSITLWSNVPDQEKTWVPYGGNDPHTNHVHFAFSWPGARRETSWFRAVPKPAEWYPDGGAQVLASTTSGGLFHNTRFGTGAWQGFDDVKRRTGAGFTPVDVASAMVRGEQHALVAGADTELWHAIRRVDGSWTPFGNVEDFAGEVGYISRVTAADVQGSLHVVALVAGEHVLHTVRSPNGSWTPLHNLEVFAGQVSGVVDVAAAGFANGEFQLSISLADGRLLHTLRRTDGWWTSWGDVEAATHTNPGAPRSLAATSIDGTMHLVADYGLNDIRHTVRHANGSWEPLRNINAVNDGNTGTLVDVAASGSTTGELQVLAATTSGPLWHSIRRTNGQWTRWGDTGAPGRISRVGIAIH</sequence>
<dbReference type="SUPFAM" id="SSF89372">
    <property type="entry name" value="Fucose-specific lectin"/>
    <property type="match status" value="1"/>
</dbReference>
<feature type="domain" description="ARB-07466-like C-terminal" evidence="1">
    <location>
        <begin position="17"/>
        <end position="103"/>
    </location>
</feature>
<name>A0A563ES81_9PSEU</name>
<keyword evidence="3" id="KW-1185">Reference proteome</keyword>
<evidence type="ECO:0000313" key="2">
    <source>
        <dbReference type="EMBL" id="TWP50557.1"/>
    </source>
</evidence>
<dbReference type="EMBL" id="VOBR01000012">
    <property type="protein sequence ID" value="TWP50557.1"/>
    <property type="molecule type" value="Genomic_DNA"/>
</dbReference>
<gene>
    <name evidence="2" type="ORF">FKR81_20540</name>
</gene>
<dbReference type="InterPro" id="IPR058593">
    <property type="entry name" value="ARB_07466-like_C"/>
</dbReference>
<proteinExistence type="predicted"/>
<dbReference type="OrthoDB" id="3734014at2"/>
<accession>A0A563ES81</accession>
<protein>
    <recommendedName>
        <fullName evidence="1">ARB-07466-like C-terminal domain-containing protein</fullName>
    </recommendedName>
</protein>
<organism evidence="2 3">
    <name type="scientific">Lentzea tibetensis</name>
    <dbReference type="NCBI Taxonomy" id="2591470"/>
    <lineage>
        <taxon>Bacteria</taxon>
        <taxon>Bacillati</taxon>
        <taxon>Actinomycetota</taxon>
        <taxon>Actinomycetes</taxon>
        <taxon>Pseudonocardiales</taxon>
        <taxon>Pseudonocardiaceae</taxon>
        <taxon>Lentzea</taxon>
    </lineage>
</organism>
<dbReference type="Gene3D" id="2.120.10.70">
    <property type="entry name" value="Fucose-specific lectin"/>
    <property type="match status" value="1"/>
</dbReference>
<dbReference type="Proteomes" id="UP000316639">
    <property type="component" value="Unassembled WGS sequence"/>
</dbReference>